<dbReference type="SMART" id="SM00342">
    <property type="entry name" value="HTH_ARAC"/>
    <property type="match status" value="1"/>
</dbReference>
<evidence type="ECO:0000313" key="6">
    <source>
        <dbReference type="Proteomes" id="UP001519287"/>
    </source>
</evidence>
<keyword evidence="2" id="KW-0238">DNA-binding</keyword>
<gene>
    <name evidence="5" type="ORF">J2Z66_005247</name>
</gene>
<keyword evidence="1" id="KW-0805">Transcription regulation</keyword>
<dbReference type="SUPFAM" id="SSF51215">
    <property type="entry name" value="Regulatory protein AraC"/>
    <property type="match status" value="1"/>
</dbReference>
<dbReference type="Pfam" id="PF07883">
    <property type="entry name" value="Cupin_2"/>
    <property type="match status" value="1"/>
</dbReference>
<dbReference type="Pfam" id="PF12833">
    <property type="entry name" value="HTH_18"/>
    <property type="match status" value="1"/>
</dbReference>
<dbReference type="EMBL" id="JAGGLB010000020">
    <property type="protein sequence ID" value="MBP1993621.1"/>
    <property type="molecule type" value="Genomic_DNA"/>
</dbReference>
<dbReference type="PANTHER" id="PTHR43280">
    <property type="entry name" value="ARAC-FAMILY TRANSCRIPTIONAL REGULATOR"/>
    <property type="match status" value="1"/>
</dbReference>
<dbReference type="InterPro" id="IPR018062">
    <property type="entry name" value="HTH_AraC-typ_CS"/>
</dbReference>
<dbReference type="PROSITE" id="PS00041">
    <property type="entry name" value="HTH_ARAC_FAMILY_1"/>
    <property type="match status" value="1"/>
</dbReference>
<name>A0ABS4J1C7_9BACL</name>
<dbReference type="InterPro" id="IPR013096">
    <property type="entry name" value="Cupin_2"/>
</dbReference>
<dbReference type="InterPro" id="IPR009057">
    <property type="entry name" value="Homeodomain-like_sf"/>
</dbReference>
<dbReference type="InterPro" id="IPR018060">
    <property type="entry name" value="HTH_AraC"/>
</dbReference>
<evidence type="ECO:0000256" key="2">
    <source>
        <dbReference type="ARBA" id="ARBA00023125"/>
    </source>
</evidence>
<dbReference type="SUPFAM" id="SSF46689">
    <property type="entry name" value="Homeodomain-like"/>
    <property type="match status" value="2"/>
</dbReference>
<dbReference type="Proteomes" id="UP001519287">
    <property type="component" value="Unassembled WGS sequence"/>
</dbReference>
<evidence type="ECO:0000256" key="1">
    <source>
        <dbReference type="ARBA" id="ARBA00023015"/>
    </source>
</evidence>
<organism evidence="5 6">
    <name type="scientific">Paenibacillus eucommiae</name>
    <dbReference type="NCBI Taxonomy" id="1355755"/>
    <lineage>
        <taxon>Bacteria</taxon>
        <taxon>Bacillati</taxon>
        <taxon>Bacillota</taxon>
        <taxon>Bacilli</taxon>
        <taxon>Bacillales</taxon>
        <taxon>Paenibacillaceae</taxon>
        <taxon>Paenibacillus</taxon>
    </lineage>
</organism>
<dbReference type="PANTHER" id="PTHR43280:SF28">
    <property type="entry name" value="HTH-TYPE TRANSCRIPTIONAL ACTIVATOR RHAS"/>
    <property type="match status" value="1"/>
</dbReference>
<dbReference type="InterPro" id="IPR037923">
    <property type="entry name" value="HTH-like"/>
</dbReference>
<dbReference type="RefSeq" id="WP_209975506.1">
    <property type="nucleotide sequence ID" value="NZ_JAGGLB010000020.1"/>
</dbReference>
<dbReference type="PROSITE" id="PS01124">
    <property type="entry name" value="HTH_ARAC_FAMILY_2"/>
    <property type="match status" value="1"/>
</dbReference>
<feature type="domain" description="HTH araC/xylS-type" evidence="4">
    <location>
        <begin position="173"/>
        <end position="271"/>
    </location>
</feature>
<keyword evidence="6" id="KW-1185">Reference proteome</keyword>
<dbReference type="InterPro" id="IPR014710">
    <property type="entry name" value="RmlC-like_jellyroll"/>
</dbReference>
<comment type="caution">
    <text evidence="5">The sequence shown here is derived from an EMBL/GenBank/DDBJ whole genome shotgun (WGS) entry which is preliminary data.</text>
</comment>
<sequence length="276" mass="31848">MEQSFVMLPTLEYGYEIHTEGHDSLDHPLHVHKDAVELLLIMDGEGLFTVNGITYQVGSGSLLCYNSGIWHAEHSISPYFSSLYLTFTSLKVKHLPNNHFVELGRPPFIQLGDHFASIKLLMMDIIQEKSCNDPHSKFAADQLLSVLLSKLMRIMNGRPLSKSNKSSSHESAVKAKRYIENKYNTDITLKELSQFTHISPFYLSHLFKTEFGISPIQYLIQYRMEVAKHYLLHFPYTIKEIAELVGYDSDTYFHQIFKKCEKGSPGEFRELHKQRE</sequence>
<proteinExistence type="predicted"/>
<evidence type="ECO:0000256" key="3">
    <source>
        <dbReference type="ARBA" id="ARBA00023163"/>
    </source>
</evidence>
<dbReference type="Gene3D" id="2.60.120.10">
    <property type="entry name" value="Jelly Rolls"/>
    <property type="match status" value="1"/>
</dbReference>
<evidence type="ECO:0000259" key="4">
    <source>
        <dbReference type="PROSITE" id="PS01124"/>
    </source>
</evidence>
<evidence type="ECO:0000313" key="5">
    <source>
        <dbReference type="EMBL" id="MBP1993621.1"/>
    </source>
</evidence>
<accession>A0ABS4J1C7</accession>
<keyword evidence="3" id="KW-0804">Transcription</keyword>
<protein>
    <submittedName>
        <fullName evidence="5">AraC-like DNA-binding protein</fullName>
    </submittedName>
</protein>
<dbReference type="Gene3D" id="1.10.10.60">
    <property type="entry name" value="Homeodomain-like"/>
    <property type="match status" value="2"/>
</dbReference>
<reference evidence="5 6" key="1">
    <citation type="submission" date="2021-03" db="EMBL/GenBank/DDBJ databases">
        <title>Genomic Encyclopedia of Type Strains, Phase IV (KMG-IV): sequencing the most valuable type-strain genomes for metagenomic binning, comparative biology and taxonomic classification.</title>
        <authorList>
            <person name="Goeker M."/>
        </authorList>
    </citation>
    <scope>NUCLEOTIDE SEQUENCE [LARGE SCALE GENOMIC DNA]</scope>
    <source>
        <strain evidence="5 6">DSM 26048</strain>
    </source>
</reference>